<reference evidence="1" key="1">
    <citation type="submission" date="2019-08" db="EMBL/GenBank/DDBJ databases">
        <authorList>
            <person name="Kucharzyk K."/>
            <person name="Murdoch R.W."/>
            <person name="Higgins S."/>
            <person name="Loffler F."/>
        </authorList>
    </citation>
    <scope>NUCLEOTIDE SEQUENCE</scope>
</reference>
<organism evidence="1">
    <name type="scientific">bioreactor metagenome</name>
    <dbReference type="NCBI Taxonomy" id="1076179"/>
    <lineage>
        <taxon>unclassified sequences</taxon>
        <taxon>metagenomes</taxon>
        <taxon>ecological metagenomes</taxon>
    </lineage>
</organism>
<protein>
    <submittedName>
        <fullName evidence="1">Phosphatase YcdX</fullName>
        <ecNumber evidence="1">3.1.3.-</ecNumber>
    </submittedName>
</protein>
<sequence>MKIAANLHTHTIANAYSTLLKNAKAAADRGLALFAMTDHGLGGVI</sequence>
<dbReference type="SUPFAM" id="SSF89550">
    <property type="entry name" value="PHP domain-like"/>
    <property type="match status" value="1"/>
</dbReference>
<evidence type="ECO:0000313" key="1">
    <source>
        <dbReference type="EMBL" id="MPL67885.1"/>
    </source>
</evidence>
<dbReference type="InterPro" id="IPR016195">
    <property type="entry name" value="Pol/histidinol_Pase-like"/>
</dbReference>
<keyword evidence="1" id="KW-0378">Hydrolase</keyword>
<name>A0A644TLN5_9ZZZZ</name>
<dbReference type="EC" id="3.1.3.-" evidence="1"/>
<comment type="caution">
    <text evidence="1">The sequence shown here is derived from an EMBL/GenBank/DDBJ whole genome shotgun (WGS) entry which is preliminary data.</text>
</comment>
<accession>A0A644TLN5</accession>
<proteinExistence type="predicted"/>
<gene>
    <name evidence="1" type="primary">ycdX_1</name>
    <name evidence="1" type="ORF">SDC9_13588</name>
</gene>
<dbReference type="EMBL" id="VSSQ01000039">
    <property type="protein sequence ID" value="MPL67885.1"/>
    <property type="molecule type" value="Genomic_DNA"/>
</dbReference>
<dbReference type="AlphaFoldDB" id="A0A644TLN5"/>
<dbReference type="GO" id="GO:0016787">
    <property type="term" value="F:hydrolase activity"/>
    <property type="evidence" value="ECO:0007669"/>
    <property type="project" value="UniProtKB-KW"/>
</dbReference>
<dbReference type="Gene3D" id="3.20.20.140">
    <property type="entry name" value="Metal-dependent hydrolases"/>
    <property type="match status" value="1"/>
</dbReference>